<comment type="similarity">
    <text evidence="10">Belongs to the G-protein coupled receptor 1 family.</text>
</comment>
<dbReference type="Gene3D" id="1.20.1070.10">
    <property type="entry name" value="Rhodopsin 7-helix transmembrane proteins"/>
    <property type="match status" value="1"/>
</dbReference>
<feature type="transmembrane region" description="Helical" evidence="11">
    <location>
        <begin position="238"/>
        <end position="260"/>
    </location>
</feature>
<name>A0A6P7WU79_9AMPH</name>
<dbReference type="GO" id="GO:0004930">
    <property type="term" value="F:G protein-coupled receptor activity"/>
    <property type="evidence" value="ECO:0007669"/>
    <property type="project" value="UniProtKB-KW"/>
</dbReference>
<proteinExistence type="inferred from homology"/>
<feature type="transmembrane region" description="Helical" evidence="11">
    <location>
        <begin position="272"/>
        <end position="292"/>
    </location>
</feature>
<dbReference type="PRINTS" id="PR00245">
    <property type="entry name" value="OLFACTORYR"/>
</dbReference>
<keyword evidence="2 11" id="KW-1003">Cell membrane</keyword>
<keyword evidence="5 11" id="KW-1133">Transmembrane helix</keyword>
<evidence type="ECO:0000313" key="13">
    <source>
        <dbReference type="Proteomes" id="UP000515156"/>
    </source>
</evidence>
<dbReference type="Pfam" id="PF13853">
    <property type="entry name" value="7tm_4"/>
    <property type="match status" value="1"/>
</dbReference>
<dbReference type="GO" id="GO:0005886">
    <property type="term" value="C:plasma membrane"/>
    <property type="evidence" value="ECO:0007669"/>
    <property type="project" value="UniProtKB-SubCell"/>
</dbReference>
<protein>
    <recommendedName>
        <fullName evidence="11">Olfactory receptor</fullName>
    </recommendedName>
</protein>
<dbReference type="InterPro" id="IPR000725">
    <property type="entry name" value="Olfact_rcpt"/>
</dbReference>
<dbReference type="RefSeq" id="XP_030043953.1">
    <property type="nucleotide sequence ID" value="XM_030188093.1"/>
</dbReference>
<evidence type="ECO:0000256" key="2">
    <source>
        <dbReference type="ARBA" id="ARBA00022475"/>
    </source>
</evidence>
<evidence type="ECO:0000313" key="14">
    <source>
        <dbReference type="RefSeq" id="XP_030043953.1"/>
    </source>
</evidence>
<dbReference type="GO" id="GO:0004984">
    <property type="term" value="F:olfactory receptor activity"/>
    <property type="evidence" value="ECO:0007669"/>
    <property type="project" value="InterPro"/>
</dbReference>
<keyword evidence="6 10" id="KW-0297">G-protein coupled receptor</keyword>
<feature type="transmembrane region" description="Helical" evidence="11">
    <location>
        <begin position="101"/>
        <end position="120"/>
    </location>
</feature>
<comment type="subcellular location">
    <subcellularLocation>
        <location evidence="1 11">Cell membrane</location>
        <topology evidence="1 11">Multi-pass membrane protein</topology>
    </subcellularLocation>
</comment>
<keyword evidence="3 10" id="KW-0812">Transmembrane</keyword>
<evidence type="ECO:0000256" key="5">
    <source>
        <dbReference type="ARBA" id="ARBA00022989"/>
    </source>
</evidence>
<dbReference type="PRINTS" id="PR00237">
    <property type="entry name" value="GPCRRHODOPSN"/>
</dbReference>
<feature type="transmembrane region" description="Helical" evidence="11">
    <location>
        <begin position="60"/>
        <end position="81"/>
    </location>
</feature>
<evidence type="ECO:0000256" key="10">
    <source>
        <dbReference type="RuleBase" id="RU000688"/>
    </source>
</evidence>
<dbReference type="PANTHER" id="PTHR26452">
    <property type="entry name" value="OLFACTORY RECEPTOR"/>
    <property type="match status" value="1"/>
</dbReference>
<feature type="transmembrane region" description="Helical" evidence="11">
    <location>
        <begin position="25"/>
        <end position="48"/>
    </location>
</feature>
<feature type="domain" description="G-protein coupled receptors family 1 profile" evidence="12">
    <location>
        <begin position="41"/>
        <end position="290"/>
    </location>
</feature>
<keyword evidence="13" id="KW-1185">Reference proteome</keyword>
<evidence type="ECO:0000256" key="1">
    <source>
        <dbReference type="ARBA" id="ARBA00004651"/>
    </source>
</evidence>
<evidence type="ECO:0000256" key="11">
    <source>
        <dbReference type="RuleBase" id="RU363047"/>
    </source>
</evidence>
<keyword evidence="11" id="KW-0716">Sensory transduction</keyword>
<dbReference type="AlphaFoldDB" id="A0A6P7WU79"/>
<evidence type="ECO:0000256" key="6">
    <source>
        <dbReference type="ARBA" id="ARBA00023040"/>
    </source>
</evidence>
<keyword evidence="4 11" id="KW-0552">Olfaction</keyword>
<organism evidence="13 14">
    <name type="scientific">Microcaecilia unicolor</name>
    <dbReference type="NCBI Taxonomy" id="1415580"/>
    <lineage>
        <taxon>Eukaryota</taxon>
        <taxon>Metazoa</taxon>
        <taxon>Chordata</taxon>
        <taxon>Craniata</taxon>
        <taxon>Vertebrata</taxon>
        <taxon>Euteleostomi</taxon>
        <taxon>Amphibia</taxon>
        <taxon>Gymnophiona</taxon>
        <taxon>Siphonopidae</taxon>
        <taxon>Microcaecilia</taxon>
    </lineage>
</organism>
<dbReference type="InterPro" id="IPR017452">
    <property type="entry name" value="GPCR_Rhodpsn_7TM"/>
</dbReference>
<reference evidence="14" key="1">
    <citation type="submission" date="2025-08" db="UniProtKB">
        <authorList>
            <consortium name="RefSeq"/>
        </authorList>
    </citation>
    <scope>IDENTIFICATION</scope>
</reference>
<evidence type="ECO:0000256" key="8">
    <source>
        <dbReference type="ARBA" id="ARBA00023170"/>
    </source>
</evidence>
<accession>A0A6P7WU79</accession>
<dbReference type="InterPro" id="IPR050516">
    <property type="entry name" value="Olfactory_GPCR"/>
</dbReference>
<feature type="transmembrane region" description="Helical" evidence="11">
    <location>
        <begin position="140"/>
        <end position="161"/>
    </location>
</feature>
<dbReference type="SUPFAM" id="SSF81321">
    <property type="entry name" value="Family A G protein-coupled receptor-like"/>
    <property type="match status" value="1"/>
</dbReference>
<dbReference type="InParanoid" id="A0A6P7WU79"/>
<dbReference type="FunFam" id="1.20.1070.10:FF:000015">
    <property type="entry name" value="Olfactory receptor"/>
    <property type="match status" value="1"/>
</dbReference>
<gene>
    <name evidence="14" type="primary">LOC115458233</name>
</gene>
<keyword evidence="9 10" id="KW-0807">Transducer</keyword>
<evidence type="ECO:0000256" key="9">
    <source>
        <dbReference type="ARBA" id="ARBA00023224"/>
    </source>
</evidence>
<evidence type="ECO:0000256" key="4">
    <source>
        <dbReference type="ARBA" id="ARBA00022725"/>
    </source>
</evidence>
<dbReference type="CDD" id="cd13954">
    <property type="entry name" value="7tmA_OR"/>
    <property type="match status" value="1"/>
</dbReference>
<keyword evidence="7 11" id="KW-0472">Membrane</keyword>
<dbReference type="KEGG" id="muo:115458233"/>
<dbReference type="OrthoDB" id="9975554at2759"/>
<evidence type="ECO:0000256" key="7">
    <source>
        <dbReference type="ARBA" id="ARBA00023136"/>
    </source>
</evidence>
<dbReference type="InterPro" id="IPR000276">
    <property type="entry name" value="GPCR_Rhodpsn"/>
</dbReference>
<dbReference type="PROSITE" id="PS00237">
    <property type="entry name" value="G_PROTEIN_RECEP_F1_1"/>
    <property type="match status" value="1"/>
</dbReference>
<dbReference type="Proteomes" id="UP000515156">
    <property type="component" value="Chromosome 14"/>
</dbReference>
<sequence length="313" mass="34986">MDVENMTTQREFIILGLSDNPALQLPLFLVFLAIYLITVLGNLVIITVTCVDPRLHTPMYFFLSNLSLTDICCTTIITPKLLEIFLSGNKTISFAGCMTQLFSFMGSVSSEAFLLTTMAYDRYVSICHPLHYSLMMNQRLSVVLAAISWITGFLNSVAFTVSVSRLSFCDSHEIDHFFCELIPLLKLSCTEISGPEIILFVDAMLTAVPTFLVTLTSYTYIISAILKIRSKEGKRKAFSTCSSHLTVISVYYLSLLSIYLRPTSTYSQGQGKIMSVVYTTVTPMLNPLIYSLRNKEVKNALRKIVSSLSSKKI</sequence>
<keyword evidence="8 10" id="KW-0675">Receptor</keyword>
<feature type="transmembrane region" description="Helical" evidence="11">
    <location>
        <begin position="203"/>
        <end position="226"/>
    </location>
</feature>
<dbReference type="PROSITE" id="PS50262">
    <property type="entry name" value="G_PROTEIN_RECEP_F1_2"/>
    <property type="match status" value="1"/>
</dbReference>
<dbReference type="GeneID" id="115458233"/>
<evidence type="ECO:0000259" key="12">
    <source>
        <dbReference type="PROSITE" id="PS50262"/>
    </source>
</evidence>
<evidence type="ECO:0000256" key="3">
    <source>
        <dbReference type="ARBA" id="ARBA00022692"/>
    </source>
</evidence>